<dbReference type="AlphaFoldDB" id="A0A5D4SSK0"/>
<dbReference type="Proteomes" id="UP000323732">
    <property type="component" value="Unassembled WGS sequence"/>
</dbReference>
<name>A0A5D4SSK0_9BACI</name>
<reference evidence="1 2" key="1">
    <citation type="submission" date="2019-08" db="EMBL/GenBank/DDBJ databases">
        <title>Bacillus genomes from the desert of Cuatro Cienegas, Coahuila.</title>
        <authorList>
            <person name="Olmedo-Alvarez G."/>
        </authorList>
    </citation>
    <scope>NUCLEOTIDE SEQUENCE [LARGE SCALE GENOMIC DNA]</scope>
    <source>
        <strain evidence="1 2">CH37_1T</strain>
    </source>
</reference>
<protein>
    <submittedName>
        <fullName evidence="1">Uncharacterized protein</fullName>
    </submittedName>
</protein>
<evidence type="ECO:0000313" key="2">
    <source>
        <dbReference type="Proteomes" id="UP000323732"/>
    </source>
</evidence>
<organism evidence="1 2">
    <name type="scientific">Bacillus infantis</name>
    <dbReference type="NCBI Taxonomy" id="324767"/>
    <lineage>
        <taxon>Bacteria</taxon>
        <taxon>Bacillati</taxon>
        <taxon>Bacillota</taxon>
        <taxon>Bacilli</taxon>
        <taxon>Bacillales</taxon>
        <taxon>Bacillaceae</taxon>
        <taxon>Bacillus</taxon>
    </lineage>
</organism>
<dbReference type="EMBL" id="VTES01000001">
    <property type="protein sequence ID" value="TYS66355.1"/>
    <property type="molecule type" value="Genomic_DNA"/>
</dbReference>
<gene>
    <name evidence="1" type="ORF">FZD47_02390</name>
</gene>
<proteinExistence type="predicted"/>
<comment type="caution">
    <text evidence="1">The sequence shown here is derived from an EMBL/GenBank/DDBJ whole genome shotgun (WGS) entry which is preliminary data.</text>
</comment>
<dbReference type="RefSeq" id="WP_148949057.1">
    <property type="nucleotide sequence ID" value="NZ_VTES01000001.1"/>
</dbReference>
<evidence type="ECO:0000313" key="1">
    <source>
        <dbReference type="EMBL" id="TYS66355.1"/>
    </source>
</evidence>
<sequence length="203" mass="24018">MDIEELKGSDNITILKDQAIETFRDFSITSNKLTNLLAESASQKKENFFKEFEYFFLENGFALEKLTKKSWVARYRDVEVFLNDNTPSNNEPEAYLQLEIPSKKVYSNIEITVKSDVSERIYWKHNIENHGQILNKANFSKEINKISNSEELEGLIKKIIENDSWYKNTIKNYADITFVYKEYNGFEEFNSFEEYFKYLKPNA</sequence>
<accession>A0A5D4SSK0</accession>